<name>A0A0P1B535_PLAHL</name>
<dbReference type="AlphaFoldDB" id="A0A0P1B535"/>
<organism evidence="1 2">
    <name type="scientific">Plasmopara halstedii</name>
    <name type="common">Downy mildew of sunflower</name>
    <dbReference type="NCBI Taxonomy" id="4781"/>
    <lineage>
        <taxon>Eukaryota</taxon>
        <taxon>Sar</taxon>
        <taxon>Stramenopiles</taxon>
        <taxon>Oomycota</taxon>
        <taxon>Peronosporomycetes</taxon>
        <taxon>Peronosporales</taxon>
        <taxon>Peronosporaceae</taxon>
        <taxon>Plasmopara</taxon>
    </lineage>
</organism>
<keyword evidence="2" id="KW-1185">Reference proteome</keyword>
<sequence>MTIDATRKLSDTFPVHLNLKNQNKEKNDSISNVSCNTVDNRPCVQLLDTRVTFAKISLPCVQFFSYSC</sequence>
<protein>
    <submittedName>
        <fullName evidence="1">Uncharacterized protein</fullName>
    </submittedName>
</protein>
<dbReference type="EMBL" id="CCYD01003055">
    <property type="protein sequence ID" value="CEG49522.1"/>
    <property type="molecule type" value="Genomic_DNA"/>
</dbReference>
<accession>A0A0P1B535</accession>
<evidence type="ECO:0000313" key="2">
    <source>
        <dbReference type="Proteomes" id="UP000054928"/>
    </source>
</evidence>
<reference evidence="2" key="1">
    <citation type="submission" date="2014-09" db="EMBL/GenBank/DDBJ databases">
        <authorList>
            <person name="Sharma Rahul"/>
            <person name="Thines Marco"/>
        </authorList>
    </citation>
    <scope>NUCLEOTIDE SEQUENCE [LARGE SCALE GENOMIC DNA]</scope>
</reference>
<dbReference type="Proteomes" id="UP000054928">
    <property type="component" value="Unassembled WGS sequence"/>
</dbReference>
<dbReference type="GeneID" id="36410256"/>
<proteinExistence type="predicted"/>
<dbReference type="RefSeq" id="XP_024585891.1">
    <property type="nucleotide sequence ID" value="XM_024720720.2"/>
</dbReference>
<evidence type="ECO:0000313" key="1">
    <source>
        <dbReference type="EMBL" id="CEG49522.1"/>
    </source>
</evidence>